<evidence type="ECO:0000256" key="4">
    <source>
        <dbReference type="ARBA" id="ARBA00022842"/>
    </source>
</evidence>
<dbReference type="Gene3D" id="3.60.10.10">
    <property type="entry name" value="Endonuclease/exonuclease/phosphatase"/>
    <property type="match status" value="1"/>
</dbReference>
<reference evidence="5 6" key="1">
    <citation type="journal article" date="2010" name="Nature">
        <title>Genome sequencing and analysis of the model grass Brachypodium distachyon.</title>
        <authorList>
            <consortium name="International Brachypodium Initiative"/>
        </authorList>
    </citation>
    <scope>NUCLEOTIDE SEQUENCE [LARGE SCALE GENOMIC DNA]</scope>
    <source>
        <strain evidence="5 6">Bd21</strain>
    </source>
</reference>
<dbReference type="InterPro" id="IPR004808">
    <property type="entry name" value="AP_endonuc_1"/>
</dbReference>
<dbReference type="SUPFAM" id="SSF56219">
    <property type="entry name" value="DNase I-like"/>
    <property type="match status" value="1"/>
</dbReference>
<dbReference type="GO" id="GO:0008311">
    <property type="term" value="F:double-stranded DNA 3'-5' DNA exonuclease activity"/>
    <property type="evidence" value="ECO:0000318"/>
    <property type="project" value="GO_Central"/>
</dbReference>
<dbReference type="EMBL" id="CM000882">
    <property type="protein sequence ID" value="PNT66613.1"/>
    <property type="molecule type" value="Genomic_DNA"/>
</dbReference>
<evidence type="ECO:0000256" key="2">
    <source>
        <dbReference type="ARBA" id="ARBA00022723"/>
    </source>
</evidence>
<evidence type="ECO:0000313" key="5">
    <source>
        <dbReference type="EMBL" id="PNT66613.1"/>
    </source>
</evidence>
<dbReference type="GO" id="GO:0005634">
    <property type="term" value="C:nucleus"/>
    <property type="evidence" value="ECO:0000318"/>
    <property type="project" value="GO_Central"/>
</dbReference>
<gene>
    <name evidence="5" type="ORF">BRADI_3g14785v3</name>
</gene>
<evidence type="ECO:0000313" key="6">
    <source>
        <dbReference type="EnsemblPlants" id="PNT66613"/>
    </source>
</evidence>
<evidence type="ECO:0000256" key="3">
    <source>
        <dbReference type="ARBA" id="ARBA00022801"/>
    </source>
</evidence>
<evidence type="ECO:0008006" key="8">
    <source>
        <dbReference type="Google" id="ProtNLM"/>
    </source>
</evidence>
<keyword evidence="3" id="KW-0378">Hydrolase</keyword>
<sequence>MLTPIPDARQSQMLLPPPHALPRPVFRPCNSSCSSTRLLFWNVQGLNSPARCASVRALVSDARDTVVCLQETKLQFVSRSDVFNLLGGDFADNFGFLLADGTRGGILLAASDRFFSLSNFTTTANTISASITWREDGSSWTLTEVYGPQGEA</sequence>
<keyword evidence="7" id="KW-1185">Reference proteome</keyword>
<protein>
    <recommendedName>
        <fullName evidence="8">Endonuclease/exonuclease/phosphatase domain-containing protein</fullName>
    </recommendedName>
</protein>
<dbReference type="GO" id="GO:0046872">
    <property type="term" value="F:metal ion binding"/>
    <property type="evidence" value="ECO:0007669"/>
    <property type="project" value="UniProtKB-KW"/>
</dbReference>
<evidence type="ECO:0000313" key="7">
    <source>
        <dbReference type="Proteomes" id="UP000008810"/>
    </source>
</evidence>
<organism evidence="5">
    <name type="scientific">Brachypodium distachyon</name>
    <name type="common">Purple false brome</name>
    <name type="synonym">Trachynia distachya</name>
    <dbReference type="NCBI Taxonomy" id="15368"/>
    <lineage>
        <taxon>Eukaryota</taxon>
        <taxon>Viridiplantae</taxon>
        <taxon>Streptophyta</taxon>
        <taxon>Embryophyta</taxon>
        <taxon>Tracheophyta</taxon>
        <taxon>Spermatophyta</taxon>
        <taxon>Magnoliopsida</taxon>
        <taxon>Liliopsida</taxon>
        <taxon>Poales</taxon>
        <taxon>Poaceae</taxon>
        <taxon>BOP clade</taxon>
        <taxon>Pooideae</taxon>
        <taxon>Stipodae</taxon>
        <taxon>Brachypodieae</taxon>
        <taxon>Brachypodium</taxon>
    </lineage>
</organism>
<accession>A0A2K2CX56</accession>
<evidence type="ECO:0000256" key="1">
    <source>
        <dbReference type="ARBA" id="ARBA00001946"/>
    </source>
</evidence>
<dbReference type="AlphaFoldDB" id="A0A2K2CX56"/>
<dbReference type="PANTHER" id="PTHR22748">
    <property type="entry name" value="AP ENDONUCLEASE"/>
    <property type="match status" value="1"/>
</dbReference>
<dbReference type="OrthoDB" id="786283at2759"/>
<keyword evidence="2" id="KW-0479">Metal-binding</keyword>
<dbReference type="Gramene" id="PNT66613">
    <property type="protein sequence ID" value="PNT66613"/>
    <property type="gene ID" value="BRADI_3g14785v3"/>
</dbReference>
<reference evidence="6" key="3">
    <citation type="submission" date="2018-08" db="UniProtKB">
        <authorList>
            <consortium name="EnsemblPlants"/>
        </authorList>
    </citation>
    <scope>IDENTIFICATION</scope>
    <source>
        <strain evidence="6">cv. Bd21</strain>
    </source>
</reference>
<dbReference type="GO" id="GO:0008081">
    <property type="term" value="F:phosphoric diester hydrolase activity"/>
    <property type="evidence" value="ECO:0000318"/>
    <property type="project" value="GO_Central"/>
</dbReference>
<dbReference type="GO" id="GO:0006284">
    <property type="term" value="P:base-excision repair"/>
    <property type="evidence" value="ECO:0000318"/>
    <property type="project" value="GO_Central"/>
</dbReference>
<dbReference type="InParanoid" id="A0A2K2CX56"/>
<dbReference type="EnsemblPlants" id="PNT66613">
    <property type="protein sequence ID" value="PNT66613"/>
    <property type="gene ID" value="BRADI_3g14785v3"/>
</dbReference>
<dbReference type="PANTHER" id="PTHR22748:SF19">
    <property type="entry name" value="ENDONUCLEASE_EXONUCLEASE_PHOSPHATASE DOMAIN-CONTAINING PROTEIN"/>
    <property type="match status" value="1"/>
</dbReference>
<proteinExistence type="predicted"/>
<dbReference type="Proteomes" id="UP000008810">
    <property type="component" value="Chromosome 3"/>
</dbReference>
<keyword evidence="4" id="KW-0460">Magnesium</keyword>
<name>A0A2K2CX56_BRADI</name>
<dbReference type="GO" id="GO:0003906">
    <property type="term" value="F:DNA-(apurinic or apyrimidinic site) endonuclease activity"/>
    <property type="evidence" value="ECO:0000318"/>
    <property type="project" value="GO_Central"/>
</dbReference>
<dbReference type="InterPro" id="IPR036691">
    <property type="entry name" value="Endo/exonu/phosph_ase_sf"/>
</dbReference>
<comment type="cofactor">
    <cofactor evidence="1">
        <name>Mg(2+)</name>
        <dbReference type="ChEBI" id="CHEBI:18420"/>
    </cofactor>
</comment>
<reference evidence="5" key="2">
    <citation type="submission" date="2017-06" db="EMBL/GenBank/DDBJ databases">
        <title>WGS assembly of Brachypodium distachyon.</title>
        <authorList>
            <consortium name="The International Brachypodium Initiative"/>
            <person name="Lucas S."/>
            <person name="Harmon-Smith M."/>
            <person name="Lail K."/>
            <person name="Tice H."/>
            <person name="Grimwood J."/>
            <person name="Bruce D."/>
            <person name="Barry K."/>
            <person name="Shu S."/>
            <person name="Lindquist E."/>
            <person name="Wang M."/>
            <person name="Pitluck S."/>
            <person name="Vogel J.P."/>
            <person name="Garvin D.F."/>
            <person name="Mockler T.C."/>
            <person name="Schmutz J."/>
            <person name="Rokhsar D."/>
            <person name="Bevan M.W."/>
        </authorList>
    </citation>
    <scope>NUCLEOTIDE SEQUENCE</scope>
    <source>
        <strain evidence="5">Bd21</strain>
    </source>
</reference>